<accession>A0A8T4IP77</accession>
<feature type="compositionally biased region" description="Basic and acidic residues" evidence="1">
    <location>
        <begin position="1"/>
        <end position="31"/>
    </location>
</feature>
<dbReference type="EMBL" id="JAGSMN010000005">
    <property type="protein sequence ID" value="MBR7671537.1"/>
    <property type="molecule type" value="Genomic_DNA"/>
</dbReference>
<keyword evidence="3" id="KW-1185">Reference proteome</keyword>
<protein>
    <submittedName>
        <fullName evidence="2">Uncharacterized protein</fullName>
    </submittedName>
</protein>
<sequence>MGGNEDLRHSEAAKKAAARYVHEHLGPETHKAGILADDGTEKVTGAGADELQDWDIASGLRRRHSRWERHFTHLETRLQQEQTGLQQANRLIGDTDHLTGDALGSLPLENPDGTVTESPLYRSRIADY</sequence>
<reference evidence="2" key="1">
    <citation type="submission" date="2021-04" db="EMBL/GenBank/DDBJ databases">
        <title>Sequencing of actinobacteria type strains.</title>
        <authorList>
            <person name="Nguyen G.-S."/>
            <person name="Wentzel A."/>
        </authorList>
    </citation>
    <scope>NUCLEOTIDE SEQUENCE</scope>
    <source>
        <strain evidence="2">DSM 42095</strain>
    </source>
</reference>
<gene>
    <name evidence="2" type="ORF">KDA82_00480</name>
</gene>
<evidence type="ECO:0000313" key="3">
    <source>
        <dbReference type="Proteomes" id="UP000675554"/>
    </source>
</evidence>
<organism evidence="2 3">
    <name type="scientific">Streptomyces daliensis</name>
    <dbReference type="NCBI Taxonomy" id="299421"/>
    <lineage>
        <taxon>Bacteria</taxon>
        <taxon>Bacillati</taxon>
        <taxon>Actinomycetota</taxon>
        <taxon>Actinomycetes</taxon>
        <taxon>Kitasatosporales</taxon>
        <taxon>Streptomycetaceae</taxon>
        <taxon>Streptomyces</taxon>
    </lineage>
</organism>
<evidence type="ECO:0000256" key="1">
    <source>
        <dbReference type="SAM" id="MobiDB-lite"/>
    </source>
</evidence>
<dbReference type="Proteomes" id="UP000675554">
    <property type="component" value="Unassembled WGS sequence"/>
</dbReference>
<evidence type="ECO:0000313" key="2">
    <source>
        <dbReference type="EMBL" id="MBR7671537.1"/>
    </source>
</evidence>
<name>A0A8T4IP77_9ACTN</name>
<comment type="caution">
    <text evidence="2">The sequence shown here is derived from an EMBL/GenBank/DDBJ whole genome shotgun (WGS) entry which is preliminary data.</text>
</comment>
<dbReference type="AlphaFoldDB" id="A0A8T4IP77"/>
<proteinExistence type="predicted"/>
<feature type="region of interest" description="Disordered" evidence="1">
    <location>
        <begin position="1"/>
        <end position="47"/>
    </location>
</feature>